<evidence type="ECO:0000256" key="1">
    <source>
        <dbReference type="ARBA" id="ARBA00004167"/>
    </source>
</evidence>
<dbReference type="InterPro" id="IPR007343">
    <property type="entry name" value="Uncharacterised_pept_Zn_put"/>
</dbReference>
<comment type="subcellular location">
    <subcellularLocation>
        <location evidence="1">Membrane</location>
        <topology evidence="1">Single-pass membrane protein</topology>
    </subcellularLocation>
</comment>
<keyword evidence="8" id="KW-1185">Reference proteome</keyword>
<name>A0A3D9UNQ3_9MICO</name>
<accession>A0A3D9UNQ3</accession>
<evidence type="ECO:0000313" key="8">
    <source>
        <dbReference type="Proteomes" id="UP000256253"/>
    </source>
</evidence>
<dbReference type="Proteomes" id="UP000256253">
    <property type="component" value="Unassembled WGS sequence"/>
</dbReference>
<reference evidence="7 8" key="1">
    <citation type="submission" date="2018-08" db="EMBL/GenBank/DDBJ databases">
        <title>Sequencing the genomes of 1000 actinobacteria strains.</title>
        <authorList>
            <person name="Klenk H.-P."/>
        </authorList>
    </citation>
    <scope>NUCLEOTIDE SEQUENCE [LARGE SCALE GENOMIC DNA]</scope>
    <source>
        <strain evidence="7 8">DSM 22967</strain>
    </source>
</reference>
<organism evidence="7 8">
    <name type="scientific">Calidifontibacter indicus</name>
    <dbReference type="NCBI Taxonomy" id="419650"/>
    <lineage>
        <taxon>Bacteria</taxon>
        <taxon>Bacillati</taxon>
        <taxon>Actinomycetota</taxon>
        <taxon>Actinomycetes</taxon>
        <taxon>Micrococcales</taxon>
        <taxon>Dermacoccaceae</taxon>
        <taxon>Calidifontibacter</taxon>
    </lineage>
</organism>
<dbReference type="Pfam" id="PF04228">
    <property type="entry name" value="Zn_peptidase"/>
    <property type="match status" value="1"/>
</dbReference>
<dbReference type="GO" id="GO:0016020">
    <property type="term" value="C:membrane"/>
    <property type="evidence" value="ECO:0007669"/>
    <property type="project" value="UniProtKB-SubCell"/>
</dbReference>
<evidence type="ECO:0000256" key="4">
    <source>
        <dbReference type="ARBA" id="ARBA00023136"/>
    </source>
</evidence>
<dbReference type="EMBL" id="QTUA01000001">
    <property type="protein sequence ID" value="REF31088.1"/>
    <property type="molecule type" value="Genomic_DNA"/>
</dbReference>
<evidence type="ECO:0000256" key="5">
    <source>
        <dbReference type="SAM" id="MobiDB-lite"/>
    </source>
</evidence>
<keyword evidence="4 6" id="KW-0472">Membrane</keyword>
<dbReference type="PANTHER" id="PTHR30168:SF0">
    <property type="entry name" value="INNER MEMBRANE PROTEIN"/>
    <property type="match status" value="1"/>
</dbReference>
<feature type="compositionally biased region" description="Polar residues" evidence="5">
    <location>
        <begin position="1"/>
        <end position="15"/>
    </location>
</feature>
<gene>
    <name evidence="7" type="ORF">DFJ65_2130</name>
</gene>
<evidence type="ECO:0000256" key="3">
    <source>
        <dbReference type="ARBA" id="ARBA00022989"/>
    </source>
</evidence>
<evidence type="ECO:0000256" key="2">
    <source>
        <dbReference type="ARBA" id="ARBA00022692"/>
    </source>
</evidence>
<evidence type="ECO:0000256" key="6">
    <source>
        <dbReference type="SAM" id="Phobius"/>
    </source>
</evidence>
<evidence type="ECO:0000313" key="7">
    <source>
        <dbReference type="EMBL" id="REF31088.1"/>
    </source>
</evidence>
<comment type="caution">
    <text evidence="7">The sequence shown here is derived from an EMBL/GenBank/DDBJ whole genome shotgun (WGS) entry which is preliminary data.</text>
</comment>
<evidence type="ECO:0008006" key="9">
    <source>
        <dbReference type="Google" id="ProtNLM"/>
    </source>
</evidence>
<feature type="region of interest" description="Disordered" evidence="5">
    <location>
        <begin position="60"/>
        <end position="84"/>
    </location>
</feature>
<dbReference type="AlphaFoldDB" id="A0A3D9UNQ3"/>
<feature type="region of interest" description="Disordered" evidence="5">
    <location>
        <begin position="1"/>
        <end position="22"/>
    </location>
</feature>
<dbReference type="OrthoDB" id="9774900at2"/>
<keyword evidence="2 6" id="KW-0812">Transmembrane</keyword>
<sequence>MTFNDNAQLDTSQVQSGGSGGGGMAPGGIAVGGIGGLILMIIMVLLNGFGGGSGSTGGAGPWNMNPAQVASGADTSGSGAGNDQISQQISQCKTGADANRDDVCRIIGTVNSTQAFWRNYLPQYGKQYTDAKTVIFSGSTQSGCGTASSAMGPFYCPLDNKVYIDAAFFQELSGKYGADDGNLAKEYVLAHEYGHHVQNILGLLGRSQQDPEGANSASVRTELQADCFAGIWVAHATETKDANGNTLLQPITEQDIQSALSAAAAVGDDRIQEKAQGRVTPESWTHGSAAARQKWFMTGYQSGDINKCDTFSPATVE</sequence>
<keyword evidence="3 6" id="KW-1133">Transmembrane helix</keyword>
<feature type="transmembrane region" description="Helical" evidence="6">
    <location>
        <begin position="24"/>
        <end position="46"/>
    </location>
</feature>
<dbReference type="PANTHER" id="PTHR30168">
    <property type="entry name" value="PUTATIVE MEMBRANE PROTEIN YPFJ"/>
    <property type="match status" value="1"/>
</dbReference>
<proteinExistence type="predicted"/>
<dbReference type="RefSeq" id="WP_115922987.1">
    <property type="nucleotide sequence ID" value="NZ_QTUA01000001.1"/>
</dbReference>
<protein>
    <recommendedName>
        <fullName evidence="9">Neutral zinc metallopeptidase</fullName>
    </recommendedName>
</protein>